<keyword evidence="5" id="KW-1185">Reference proteome</keyword>
<organism evidence="4 5">
    <name type="scientific">Coleophoma crateriformis</name>
    <dbReference type="NCBI Taxonomy" id="565419"/>
    <lineage>
        <taxon>Eukaryota</taxon>
        <taxon>Fungi</taxon>
        <taxon>Dikarya</taxon>
        <taxon>Ascomycota</taxon>
        <taxon>Pezizomycotina</taxon>
        <taxon>Leotiomycetes</taxon>
        <taxon>Helotiales</taxon>
        <taxon>Dermateaceae</taxon>
        <taxon>Coleophoma</taxon>
    </lineage>
</organism>
<keyword evidence="1" id="KW-0560">Oxidoreductase</keyword>
<evidence type="ECO:0000313" key="4">
    <source>
        <dbReference type="EMBL" id="RDW63960.1"/>
    </source>
</evidence>
<keyword evidence="2" id="KW-0520">NAD</keyword>
<dbReference type="OrthoDB" id="298012at2759"/>
<reference evidence="4 5" key="1">
    <citation type="journal article" date="2018" name="IMA Fungus">
        <title>IMA Genome-F 9: Draft genome sequence of Annulohypoxylon stygium, Aspergillus mulundensis, Berkeleyomyces basicola (syn. Thielaviopsis basicola), Ceratocystis smalleyi, two Cercospora beticola strains, Coleophoma cylindrospora, Fusarium fracticaudum, Phialophora cf. hyalina, and Morchella septimelata.</title>
        <authorList>
            <person name="Wingfield B.D."/>
            <person name="Bills G.F."/>
            <person name="Dong Y."/>
            <person name="Huang W."/>
            <person name="Nel W.J."/>
            <person name="Swalarsk-Parry B.S."/>
            <person name="Vaghefi N."/>
            <person name="Wilken P.M."/>
            <person name="An Z."/>
            <person name="de Beer Z.W."/>
            <person name="De Vos L."/>
            <person name="Chen L."/>
            <person name="Duong T.A."/>
            <person name="Gao Y."/>
            <person name="Hammerbacher A."/>
            <person name="Kikkert J.R."/>
            <person name="Li Y."/>
            <person name="Li H."/>
            <person name="Li K."/>
            <person name="Li Q."/>
            <person name="Liu X."/>
            <person name="Ma X."/>
            <person name="Naidoo K."/>
            <person name="Pethybridge S.J."/>
            <person name="Sun J."/>
            <person name="Steenkamp E.T."/>
            <person name="van der Nest M.A."/>
            <person name="van Wyk S."/>
            <person name="Wingfield M.J."/>
            <person name="Xiong C."/>
            <person name="Yue Q."/>
            <person name="Zhang X."/>
        </authorList>
    </citation>
    <scope>NUCLEOTIDE SEQUENCE [LARGE SCALE GENOMIC DNA]</scope>
    <source>
        <strain evidence="4 5">BP5796</strain>
    </source>
</reference>
<dbReference type="EMBL" id="PDLN01000016">
    <property type="protein sequence ID" value="RDW63960.1"/>
    <property type="molecule type" value="Genomic_DNA"/>
</dbReference>
<dbReference type="Gene3D" id="3.40.50.720">
    <property type="entry name" value="NAD(P)-binding Rossmann-like Domain"/>
    <property type="match status" value="2"/>
</dbReference>
<dbReference type="SUPFAM" id="SSF51735">
    <property type="entry name" value="NAD(P)-binding Rossmann-fold domains"/>
    <property type="match status" value="1"/>
</dbReference>
<comment type="caution">
    <text evidence="4">The sequence shown here is derived from an EMBL/GenBank/DDBJ whole genome shotgun (WGS) entry which is preliminary data.</text>
</comment>
<dbReference type="PANTHER" id="PTHR43333:SF1">
    <property type="entry name" value="D-ISOMER SPECIFIC 2-HYDROXYACID DEHYDROGENASE NAD-BINDING DOMAIN-CONTAINING PROTEIN"/>
    <property type="match status" value="1"/>
</dbReference>
<dbReference type="AlphaFoldDB" id="A0A3D8QQN2"/>
<evidence type="ECO:0000256" key="2">
    <source>
        <dbReference type="ARBA" id="ARBA00023027"/>
    </source>
</evidence>
<dbReference type="Proteomes" id="UP000256328">
    <property type="component" value="Unassembled WGS sequence"/>
</dbReference>
<accession>A0A3D8QQN2</accession>
<dbReference type="GO" id="GO:0016491">
    <property type="term" value="F:oxidoreductase activity"/>
    <property type="evidence" value="ECO:0007669"/>
    <property type="project" value="UniProtKB-KW"/>
</dbReference>
<dbReference type="InterPro" id="IPR036291">
    <property type="entry name" value="NAD(P)-bd_dom_sf"/>
</dbReference>
<feature type="domain" description="D-isomer specific 2-hydroxyacid dehydrogenase NAD-binding" evidence="3">
    <location>
        <begin position="224"/>
        <end position="322"/>
    </location>
</feature>
<name>A0A3D8QQN2_9HELO</name>
<feature type="domain" description="D-isomer specific 2-hydroxyacid dehydrogenase NAD-binding" evidence="3">
    <location>
        <begin position="124"/>
        <end position="194"/>
    </location>
</feature>
<sequence>MSATPNPTLKGHKLLITNTQAYPTAFIEHLNKKFPDLEVAHQKLQTLGDSDFDKSIYEGVTALCSSMVFPTRDQAPKLQYVQLSSAGANHLHGNPLYEGTDISFCTANGVHPPQIAEWVIASWLYFQHNFPRYINLMQTQEWKAGYDSAITVEDSVGLRMGILGYGAIGRQCARVAKAMGMDIIAYTMRERATAESRRDDSYCVPGTGDVDGVLPSKWFYGADKASINNFIAQDLDILVICLPLTPLTHNIIAAEQFEIMSKKKTFLSNIGRGPHVNSADLITALETGQIRGAAVDVTDPEPLPSDHPLWKAPNLLITPHVSGNSKHYYARVMAILEENLTRIAKGKPAINQIDRALSY</sequence>
<dbReference type="InterPro" id="IPR006140">
    <property type="entry name" value="D-isomer_DH_NAD-bd"/>
</dbReference>
<proteinExistence type="predicted"/>
<gene>
    <name evidence="4" type="ORF">BP5796_10462</name>
</gene>
<dbReference type="GO" id="GO:0051287">
    <property type="term" value="F:NAD binding"/>
    <property type="evidence" value="ECO:0007669"/>
    <property type="project" value="InterPro"/>
</dbReference>
<dbReference type="PANTHER" id="PTHR43333">
    <property type="entry name" value="2-HACID_DH_C DOMAIN-CONTAINING PROTEIN"/>
    <property type="match status" value="1"/>
</dbReference>
<dbReference type="PROSITE" id="PS00065">
    <property type="entry name" value="D_2_HYDROXYACID_DH_1"/>
    <property type="match status" value="1"/>
</dbReference>
<dbReference type="SUPFAM" id="SSF52283">
    <property type="entry name" value="Formate/glycerate dehydrogenase catalytic domain-like"/>
    <property type="match status" value="1"/>
</dbReference>
<evidence type="ECO:0000256" key="1">
    <source>
        <dbReference type="ARBA" id="ARBA00023002"/>
    </source>
</evidence>
<protein>
    <recommendedName>
        <fullName evidence="3">D-isomer specific 2-hydroxyacid dehydrogenase NAD-binding domain-containing protein</fullName>
    </recommendedName>
</protein>
<evidence type="ECO:0000313" key="5">
    <source>
        <dbReference type="Proteomes" id="UP000256328"/>
    </source>
</evidence>
<evidence type="ECO:0000259" key="3">
    <source>
        <dbReference type="Pfam" id="PF02826"/>
    </source>
</evidence>
<dbReference type="Pfam" id="PF02826">
    <property type="entry name" value="2-Hacid_dh_C"/>
    <property type="match status" value="2"/>
</dbReference>
<dbReference type="InterPro" id="IPR029752">
    <property type="entry name" value="D-isomer_DH_CS1"/>
</dbReference>
<dbReference type="CDD" id="cd12163">
    <property type="entry name" value="2-Hacid_dh_5"/>
    <property type="match status" value="1"/>
</dbReference>